<reference evidence="1 2" key="1">
    <citation type="journal article" date="2020" name="Cell">
        <title>Large-Scale Comparative Analyses of Tick Genomes Elucidate Their Genetic Diversity and Vector Capacities.</title>
        <authorList>
            <consortium name="Tick Genome and Microbiome Consortium (TIGMIC)"/>
            <person name="Jia N."/>
            <person name="Wang J."/>
            <person name="Shi W."/>
            <person name="Du L."/>
            <person name="Sun Y."/>
            <person name="Zhan W."/>
            <person name="Jiang J.F."/>
            <person name="Wang Q."/>
            <person name="Zhang B."/>
            <person name="Ji P."/>
            <person name="Bell-Sakyi L."/>
            <person name="Cui X.M."/>
            <person name="Yuan T.T."/>
            <person name="Jiang B.G."/>
            <person name="Yang W.F."/>
            <person name="Lam T.T."/>
            <person name="Chang Q.C."/>
            <person name="Ding S.J."/>
            <person name="Wang X.J."/>
            <person name="Zhu J.G."/>
            <person name="Ruan X.D."/>
            <person name="Zhao L."/>
            <person name="Wei J.T."/>
            <person name="Ye R.Z."/>
            <person name="Que T.C."/>
            <person name="Du C.H."/>
            <person name="Zhou Y.H."/>
            <person name="Cheng J.X."/>
            <person name="Dai P.F."/>
            <person name="Guo W.B."/>
            <person name="Han X.H."/>
            <person name="Huang E.J."/>
            <person name="Li L.F."/>
            <person name="Wei W."/>
            <person name="Gao Y.C."/>
            <person name="Liu J.Z."/>
            <person name="Shao H.Z."/>
            <person name="Wang X."/>
            <person name="Wang C.C."/>
            <person name="Yang T.C."/>
            <person name="Huo Q.B."/>
            <person name="Li W."/>
            <person name="Chen H.Y."/>
            <person name="Chen S.E."/>
            <person name="Zhou L.G."/>
            <person name="Ni X.B."/>
            <person name="Tian J.H."/>
            <person name="Sheng Y."/>
            <person name="Liu T."/>
            <person name="Pan Y.S."/>
            <person name="Xia L.Y."/>
            <person name="Li J."/>
            <person name="Zhao F."/>
            <person name="Cao W.C."/>
        </authorList>
    </citation>
    <scope>NUCLEOTIDE SEQUENCE [LARGE SCALE GENOMIC DNA]</scope>
    <source>
        <strain evidence="1">Iper-2018</strain>
    </source>
</reference>
<comment type="caution">
    <text evidence="1">The sequence shown here is derived from an EMBL/GenBank/DDBJ whole genome shotgun (WGS) entry which is preliminary data.</text>
</comment>
<proteinExistence type="predicted"/>
<evidence type="ECO:0000313" key="1">
    <source>
        <dbReference type="EMBL" id="KAG0422839.1"/>
    </source>
</evidence>
<name>A0AC60PR36_IXOPE</name>
<dbReference type="EMBL" id="JABSTQ010010175">
    <property type="protein sequence ID" value="KAG0422839.1"/>
    <property type="molecule type" value="Genomic_DNA"/>
</dbReference>
<protein>
    <submittedName>
        <fullName evidence="1">Uncharacterized protein</fullName>
    </submittedName>
</protein>
<gene>
    <name evidence="1" type="ORF">HPB47_001361</name>
</gene>
<accession>A0AC60PR36</accession>
<evidence type="ECO:0000313" key="2">
    <source>
        <dbReference type="Proteomes" id="UP000805193"/>
    </source>
</evidence>
<organism evidence="1 2">
    <name type="scientific">Ixodes persulcatus</name>
    <name type="common">Taiga tick</name>
    <dbReference type="NCBI Taxonomy" id="34615"/>
    <lineage>
        <taxon>Eukaryota</taxon>
        <taxon>Metazoa</taxon>
        <taxon>Ecdysozoa</taxon>
        <taxon>Arthropoda</taxon>
        <taxon>Chelicerata</taxon>
        <taxon>Arachnida</taxon>
        <taxon>Acari</taxon>
        <taxon>Parasitiformes</taxon>
        <taxon>Ixodida</taxon>
        <taxon>Ixodoidea</taxon>
        <taxon>Ixodidae</taxon>
        <taxon>Ixodinae</taxon>
        <taxon>Ixodes</taxon>
    </lineage>
</organism>
<sequence length="269" mass="27878">MVEAAGSEDHSFQRPRLTLAVGAVVPTTLVSPEAVAVDAVRVTSAVHISVSVVGVVVGVVGAAAGVAAVGVAVPGRVGGVRHRAAGASPLCRRAGSHPGRAPRRPHAGCGQPPTRTHTAAAATGRDSHRRDTGRDTARCPLRPRQGRTLGVMALGWATPADRGGGAREPRSPRDRTAPPHGTQSGFFLHRVQLDATADRLRSPSTGVIRDEPRDTLEAAGPRIDDRTPQEASVSSTSTGLVLVSQVRVKGRPATDYRVPLASTPRRTGP</sequence>
<dbReference type="Proteomes" id="UP000805193">
    <property type="component" value="Unassembled WGS sequence"/>
</dbReference>
<keyword evidence="2" id="KW-1185">Reference proteome</keyword>